<keyword evidence="9" id="KW-0663">Pyridoxal phosphate</keyword>
<evidence type="ECO:0000256" key="13">
    <source>
        <dbReference type="ARBA" id="ARBA00049229"/>
    </source>
</evidence>
<dbReference type="InterPro" id="IPR043132">
    <property type="entry name" value="BCAT-like_C"/>
</dbReference>
<evidence type="ECO:0000256" key="5">
    <source>
        <dbReference type="ARBA" id="ARBA00005072"/>
    </source>
</evidence>
<dbReference type="InterPro" id="IPR036038">
    <property type="entry name" value="Aminotransferase-like"/>
</dbReference>
<evidence type="ECO:0000256" key="3">
    <source>
        <dbReference type="ARBA" id="ARBA00004824"/>
    </source>
</evidence>
<dbReference type="eggNOG" id="COG0115">
    <property type="taxonomic scope" value="Bacteria"/>
</dbReference>
<dbReference type="STRING" id="266779.Meso_2359"/>
<keyword evidence="14" id="KW-0032">Aminotransferase</keyword>
<dbReference type="Gene3D" id="3.30.470.10">
    <property type="match status" value="1"/>
</dbReference>
<dbReference type="GO" id="GO:0008652">
    <property type="term" value="P:amino acid biosynthetic process"/>
    <property type="evidence" value="ECO:0007669"/>
    <property type="project" value="UniProtKB-ARBA"/>
</dbReference>
<dbReference type="PANTHER" id="PTHR42743">
    <property type="entry name" value="AMINO-ACID AMINOTRANSFERASE"/>
    <property type="match status" value="1"/>
</dbReference>
<evidence type="ECO:0000256" key="7">
    <source>
        <dbReference type="ARBA" id="ARBA00013053"/>
    </source>
</evidence>
<dbReference type="EC" id="2.6.1.42" evidence="7"/>
<organism evidence="14">
    <name type="scientific">Chelativorans sp. (strain BNC1)</name>
    <dbReference type="NCBI Taxonomy" id="266779"/>
    <lineage>
        <taxon>Bacteria</taxon>
        <taxon>Pseudomonadati</taxon>
        <taxon>Pseudomonadota</taxon>
        <taxon>Alphaproteobacteria</taxon>
        <taxon>Hyphomicrobiales</taxon>
        <taxon>Phyllobacteriaceae</taxon>
        <taxon>Chelativorans</taxon>
    </lineage>
</organism>
<dbReference type="GO" id="GO:0052655">
    <property type="term" value="F:L-valine-2-oxoglutarate transaminase activity"/>
    <property type="evidence" value="ECO:0007669"/>
    <property type="project" value="RHEA"/>
</dbReference>
<name>Q11FT0_CHESB</name>
<dbReference type="Gene3D" id="3.20.10.10">
    <property type="entry name" value="D-amino Acid Aminotransferase, subunit A, domain 2"/>
    <property type="match status" value="1"/>
</dbReference>
<sequence>MPDDSRVVYVNGDYVAAAEAKVSVFDRGFLFGDGIYEVTAVVDGQLVDSDAHLSRLARSAREIGISLPWTAAEIESVEKQLIVKNGLREGLVYLQVTRGIADRDFNYGSLVPSIVLFTQKKLLIESQAAAQGIAVKSVRDLRWARRDIKSVCLLPQVLAKALARSEGCAEAWMIDENGLVTEGGSSTAYIVKNRRIFTRENSQAILPGCTRASLLHLRRHHAVEVIERSFSLEEAYAADEAFITSASSFVTPVISIDDRRIGEGKPGAVTKALREAYIRFARRAT</sequence>
<comment type="catalytic activity">
    <reaction evidence="12">
        <text>L-isoleucine + 2-oxoglutarate = (S)-3-methyl-2-oxopentanoate + L-glutamate</text>
        <dbReference type="Rhea" id="RHEA:24801"/>
        <dbReference type="ChEBI" id="CHEBI:16810"/>
        <dbReference type="ChEBI" id="CHEBI:29985"/>
        <dbReference type="ChEBI" id="CHEBI:35146"/>
        <dbReference type="ChEBI" id="CHEBI:58045"/>
        <dbReference type="EC" id="2.6.1.42"/>
    </reaction>
</comment>
<dbReference type="Pfam" id="PF01063">
    <property type="entry name" value="Aminotran_4"/>
    <property type="match status" value="1"/>
</dbReference>
<comment type="pathway">
    <text evidence="3">Amino-acid biosynthesis; L-isoleucine biosynthesis; L-isoleucine from 2-oxobutanoate: step 4/4.</text>
</comment>
<accession>Q11FT0</accession>
<dbReference type="GO" id="GO:0052656">
    <property type="term" value="F:L-isoleucine-2-oxoglutarate transaminase activity"/>
    <property type="evidence" value="ECO:0007669"/>
    <property type="project" value="RHEA"/>
</dbReference>
<dbReference type="GO" id="GO:0052654">
    <property type="term" value="F:L-leucine-2-oxoglutarate transaminase activity"/>
    <property type="evidence" value="ECO:0007669"/>
    <property type="project" value="RHEA"/>
</dbReference>
<dbReference type="HOGENOM" id="CLU_020844_4_1_5"/>
<comment type="cofactor">
    <cofactor evidence="1">
        <name>pyridoxal 5'-phosphate</name>
        <dbReference type="ChEBI" id="CHEBI:597326"/>
    </cofactor>
</comment>
<evidence type="ECO:0000256" key="8">
    <source>
        <dbReference type="ARBA" id="ARBA00014472"/>
    </source>
</evidence>
<keyword evidence="14" id="KW-0808">Transferase</keyword>
<evidence type="ECO:0000256" key="11">
    <source>
        <dbReference type="ARBA" id="ARBA00048212"/>
    </source>
</evidence>
<evidence type="ECO:0000256" key="9">
    <source>
        <dbReference type="ARBA" id="ARBA00022898"/>
    </source>
</evidence>
<dbReference type="NCBIfam" id="NF005209">
    <property type="entry name" value="PRK06680.1"/>
    <property type="match status" value="1"/>
</dbReference>
<evidence type="ECO:0000256" key="1">
    <source>
        <dbReference type="ARBA" id="ARBA00001933"/>
    </source>
</evidence>
<dbReference type="AlphaFoldDB" id="Q11FT0"/>
<keyword evidence="10" id="KW-0028">Amino-acid biosynthesis</keyword>
<dbReference type="GO" id="GO:0005829">
    <property type="term" value="C:cytosol"/>
    <property type="evidence" value="ECO:0007669"/>
    <property type="project" value="TreeGrafter"/>
</dbReference>
<evidence type="ECO:0000256" key="10">
    <source>
        <dbReference type="ARBA" id="ARBA00023304"/>
    </source>
</evidence>
<comment type="pathway">
    <text evidence="5">Amino-acid biosynthesis; L-leucine biosynthesis; L-leucine from 3-methyl-2-oxobutanoate: step 4/4.</text>
</comment>
<dbReference type="EMBL" id="CP000390">
    <property type="protein sequence ID" value="ABG63745.1"/>
    <property type="molecule type" value="Genomic_DNA"/>
</dbReference>
<proteinExistence type="inferred from homology"/>
<comment type="similarity">
    <text evidence="6">Belongs to the class-IV pyridoxal-phosphate-dependent aminotransferase family.</text>
</comment>
<dbReference type="KEGG" id="mes:Meso_2359"/>
<dbReference type="InterPro" id="IPR050571">
    <property type="entry name" value="Class-IV_PLP-Dep_Aminotrnsfr"/>
</dbReference>
<evidence type="ECO:0000256" key="2">
    <source>
        <dbReference type="ARBA" id="ARBA00003109"/>
    </source>
</evidence>
<dbReference type="CDD" id="cd01558">
    <property type="entry name" value="D-AAT_like"/>
    <property type="match status" value="1"/>
</dbReference>
<dbReference type="InterPro" id="IPR001544">
    <property type="entry name" value="Aminotrans_IV"/>
</dbReference>
<dbReference type="GO" id="GO:0009082">
    <property type="term" value="P:branched-chain amino acid biosynthetic process"/>
    <property type="evidence" value="ECO:0007669"/>
    <property type="project" value="UniProtKB-KW"/>
</dbReference>
<dbReference type="SUPFAM" id="SSF56752">
    <property type="entry name" value="D-aminoacid aminotransferase-like PLP-dependent enzymes"/>
    <property type="match status" value="1"/>
</dbReference>
<dbReference type="PANTHER" id="PTHR42743:SF11">
    <property type="entry name" value="AMINODEOXYCHORISMATE LYASE"/>
    <property type="match status" value="1"/>
</dbReference>
<evidence type="ECO:0000313" key="14">
    <source>
        <dbReference type="EMBL" id="ABG63745.1"/>
    </source>
</evidence>
<keyword evidence="10" id="KW-0100">Branched-chain amino acid biosynthesis</keyword>
<reference evidence="14" key="1">
    <citation type="submission" date="2006-06" db="EMBL/GenBank/DDBJ databases">
        <title>Complete sequence of chromosome of Chelativorans sp. BNC1.</title>
        <authorList>
            <consortium name="US DOE Joint Genome Institute"/>
            <person name="Copeland A."/>
            <person name="Lucas S."/>
            <person name="Lapidus A."/>
            <person name="Barry K."/>
            <person name="Detter J.C."/>
            <person name="Glavina del Rio T."/>
            <person name="Hammon N."/>
            <person name="Israni S."/>
            <person name="Dalin E."/>
            <person name="Tice H."/>
            <person name="Pitluck S."/>
            <person name="Chertkov O."/>
            <person name="Brettin T."/>
            <person name="Bruce D."/>
            <person name="Han C."/>
            <person name="Tapia R."/>
            <person name="Gilna P."/>
            <person name="Schmutz J."/>
            <person name="Larimer F."/>
            <person name="Land M."/>
            <person name="Hauser L."/>
            <person name="Kyrpides N."/>
            <person name="Mikhailova N."/>
            <person name="Richardson P."/>
        </authorList>
    </citation>
    <scope>NUCLEOTIDE SEQUENCE</scope>
    <source>
        <strain evidence="14">BNC1</strain>
    </source>
</reference>
<comment type="pathway">
    <text evidence="4">Amino-acid biosynthesis; L-valine biosynthesis; L-valine from pyruvate: step 4/4.</text>
</comment>
<evidence type="ECO:0000256" key="4">
    <source>
        <dbReference type="ARBA" id="ARBA00004931"/>
    </source>
</evidence>
<evidence type="ECO:0000256" key="6">
    <source>
        <dbReference type="ARBA" id="ARBA00009320"/>
    </source>
</evidence>
<gene>
    <name evidence="14" type="ordered locus">Meso_2359</name>
</gene>
<protein>
    <recommendedName>
        <fullName evidence="8">Probable branched-chain-amino-acid aminotransferase</fullName>
        <ecNumber evidence="7">2.6.1.42</ecNumber>
    </recommendedName>
</protein>
<comment type="function">
    <text evidence="2">Acts on leucine, isoleucine and valine.</text>
</comment>
<evidence type="ECO:0000256" key="12">
    <source>
        <dbReference type="ARBA" id="ARBA00048798"/>
    </source>
</evidence>
<comment type="catalytic activity">
    <reaction evidence="13">
        <text>L-leucine + 2-oxoglutarate = 4-methyl-2-oxopentanoate + L-glutamate</text>
        <dbReference type="Rhea" id="RHEA:18321"/>
        <dbReference type="ChEBI" id="CHEBI:16810"/>
        <dbReference type="ChEBI" id="CHEBI:17865"/>
        <dbReference type="ChEBI" id="CHEBI:29985"/>
        <dbReference type="ChEBI" id="CHEBI:57427"/>
        <dbReference type="EC" id="2.6.1.42"/>
    </reaction>
</comment>
<dbReference type="InterPro" id="IPR043131">
    <property type="entry name" value="BCAT-like_N"/>
</dbReference>
<dbReference type="FunFam" id="3.20.10.10:FF:000002">
    <property type="entry name" value="D-alanine aminotransferase"/>
    <property type="match status" value="1"/>
</dbReference>
<comment type="catalytic activity">
    <reaction evidence="11">
        <text>L-valine + 2-oxoglutarate = 3-methyl-2-oxobutanoate + L-glutamate</text>
        <dbReference type="Rhea" id="RHEA:24813"/>
        <dbReference type="ChEBI" id="CHEBI:11851"/>
        <dbReference type="ChEBI" id="CHEBI:16810"/>
        <dbReference type="ChEBI" id="CHEBI:29985"/>
        <dbReference type="ChEBI" id="CHEBI:57762"/>
        <dbReference type="EC" id="2.6.1.42"/>
    </reaction>
</comment>